<feature type="region of interest" description="Disordered" evidence="1">
    <location>
        <begin position="235"/>
        <end position="258"/>
    </location>
</feature>
<feature type="compositionally biased region" description="Polar residues" evidence="1">
    <location>
        <begin position="21"/>
        <end position="30"/>
    </location>
</feature>
<accession>K0R7F6</accession>
<evidence type="ECO:0000313" key="2">
    <source>
        <dbReference type="EMBL" id="EJK47984.1"/>
    </source>
</evidence>
<evidence type="ECO:0000313" key="3">
    <source>
        <dbReference type="Proteomes" id="UP000266841"/>
    </source>
</evidence>
<dbReference type="EMBL" id="AGNL01046410">
    <property type="protein sequence ID" value="EJK47984.1"/>
    <property type="molecule type" value="Genomic_DNA"/>
</dbReference>
<name>K0R7F6_THAOC</name>
<organism evidence="2 3">
    <name type="scientific">Thalassiosira oceanica</name>
    <name type="common">Marine diatom</name>
    <dbReference type="NCBI Taxonomy" id="159749"/>
    <lineage>
        <taxon>Eukaryota</taxon>
        <taxon>Sar</taxon>
        <taxon>Stramenopiles</taxon>
        <taxon>Ochrophyta</taxon>
        <taxon>Bacillariophyta</taxon>
        <taxon>Coscinodiscophyceae</taxon>
        <taxon>Thalassiosirophycidae</taxon>
        <taxon>Thalassiosirales</taxon>
        <taxon>Thalassiosiraceae</taxon>
        <taxon>Thalassiosira</taxon>
    </lineage>
</organism>
<gene>
    <name evidence="2" type="ORF">THAOC_33261</name>
</gene>
<comment type="caution">
    <text evidence="2">The sequence shown here is derived from an EMBL/GenBank/DDBJ whole genome shotgun (WGS) entry which is preliminary data.</text>
</comment>
<dbReference type="Proteomes" id="UP000266841">
    <property type="component" value="Unassembled WGS sequence"/>
</dbReference>
<feature type="compositionally biased region" description="Basic and acidic residues" evidence="1">
    <location>
        <begin position="50"/>
        <end position="64"/>
    </location>
</feature>
<feature type="compositionally biased region" description="Low complexity" evidence="1">
    <location>
        <begin position="137"/>
        <end position="153"/>
    </location>
</feature>
<feature type="region of interest" description="Disordered" evidence="1">
    <location>
        <begin position="135"/>
        <end position="165"/>
    </location>
</feature>
<dbReference type="AlphaFoldDB" id="K0R7F6"/>
<protein>
    <submittedName>
        <fullName evidence="2">Uncharacterized protein</fullName>
    </submittedName>
</protein>
<reference evidence="2 3" key="1">
    <citation type="journal article" date="2012" name="Genome Biol.">
        <title>Genome and low-iron response of an oceanic diatom adapted to chronic iron limitation.</title>
        <authorList>
            <person name="Lommer M."/>
            <person name="Specht M."/>
            <person name="Roy A.S."/>
            <person name="Kraemer L."/>
            <person name="Andreson R."/>
            <person name="Gutowska M.A."/>
            <person name="Wolf J."/>
            <person name="Bergner S.V."/>
            <person name="Schilhabel M.B."/>
            <person name="Klostermeier U.C."/>
            <person name="Beiko R.G."/>
            <person name="Rosenstiel P."/>
            <person name="Hippler M."/>
            <person name="Laroche J."/>
        </authorList>
    </citation>
    <scope>NUCLEOTIDE SEQUENCE [LARGE SCALE GENOMIC DNA]</scope>
    <source>
        <strain evidence="2 3">CCMP1005</strain>
    </source>
</reference>
<sequence>MNIRSRDQESPNCVSRGVSIPTLTMKNAQETLLFRRRSTGDVGGEENDDGERAKEEPPRSDRSKPPSRSASESFRRSSDGDFSDSFKLSDATRQLLEQMDEMQVQKAREQLVKRQSTRQLVRLQSFRSNSNIDIECSTGSTSNLSTGSAASASKRGSLITSPSSRRRMFDDENDCKDGLLTAKNLSLCRRRISVGDGMEEKKVHRRRRREENVEVIGTLGLLLLLGRGRRIDRRHRREYRHPAARQHRHKRRHLRPGG</sequence>
<evidence type="ECO:0000256" key="1">
    <source>
        <dbReference type="SAM" id="MobiDB-lite"/>
    </source>
</evidence>
<feature type="region of interest" description="Disordered" evidence="1">
    <location>
        <begin position="1"/>
        <end position="86"/>
    </location>
</feature>
<keyword evidence="3" id="KW-1185">Reference proteome</keyword>
<proteinExistence type="predicted"/>